<dbReference type="Gramene" id="Bo01836s010.1">
    <property type="protein sequence ID" value="Bo01836s010.1"/>
    <property type="gene ID" value="Bo01836s010"/>
</dbReference>
<dbReference type="EnsemblPlants" id="Bo01836s010.1">
    <property type="protein sequence ID" value="Bo01836s010.1"/>
    <property type="gene ID" value="Bo01836s010"/>
</dbReference>
<protein>
    <recommendedName>
        <fullName evidence="3">CCHC-type domain-containing protein</fullName>
    </recommendedName>
</protein>
<accession>A0A0D2ZVM0</accession>
<organism evidence="1 2">
    <name type="scientific">Brassica oleracea var. oleracea</name>
    <dbReference type="NCBI Taxonomy" id="109376"/>
    <lineage>
        <taxon>Eukaryota</taxon>
        <taxon>Viridiplantae</taxon>
        <taxon>Streptophyta</taxon>
        <taxon>Embryophyta</taxon>
        <taxon>Tracheophyta</taxon>
        <taxon>Spermatophyta</taxon>
        <taxon>Magnoliopsida</taxon>
        <taxon>eudicotyledons</taxon>
        <taxon>Gunneridae</taxon>
        <taxon>Pentapetalae</taxon>
        <taxon>rosids</taxon>
        <taxon>malvids</taxon>
        <taxon>Brassicales</taxon>
        <taxon>Brassicaceae</taxon>
        <taxon>Brassiceae</taxon>
        <taxon>Brassica</taxon>
    </lineage>
</organism>
<dbReference type="HOGENOM" id="CLU_1973628_0_0_1"/>
<keyword evidence="2" id="KW-1185">Reference proteome</keyword>
<proteinExistence type="predicted"/>
<name>A0A0D2ZVM0_BRAOL</name>
<evidence type="ECO:0008006" key="3">
    <source>
        <dbReference type="Google" id="ProtNLM"/>
    </source>
</evidence>
<evidence type="ECO:0000313" key="2">
    <source>
        <dbReference type="Proteomes" id="UP000032141"/>
    </source>
</evidence>
<dbReference type="Proteomes" id="UP000032141">
    <property type="component" value="Unassembled WGS sequence"/>
</dbReference>
<reference evidence="1" key="2">
    <citation type="submission" date="2015-06" db="UniProtKB">
        <authorList>
            <consortium name="EnsemblPlants"/>
        </authorList>
    </citation>
    <scope>IDENTIFICATION</scope>
</reference>
<reference evidence="1" key="1">
    <citation type="journal article" date="2014" name="Genome Biol.">
        <title>Transcriptome and methylome profiling reveals relics of genome dominance in the mesopolyploid Brassica oleracea.</title>
        <authorList>
            <person name="Parkin I.A."/>
            <person name="Koh C."/>
            <person name="Tang H."/>
            <person name="Robinson S.J."/>
            <person name="Kagale S."/>
            <person name="Clarke W.E."/>
            <person name="Town C.D."/>
            <person name="Nixon J."/>
            <person name="Krishnakumar V."/>
            <person name="Bidwell S.L."/>
            <person name="Denoeud F."/>
            <person name="Belcram H."/>
            <person name="Links M.G."/>
            <person name="Just J."/>
            <person name="Clarke C."/>
            <person name="Bender T."/>
            <person name="Huebert T."/>
            <person name="Mason A.S."/>
            <person name="Pires J.C."/>
            <person name="Barker G."/>
            <person name="Moore J."/>
            <person name="Walley P.G."/>
            <person name="Manoli S."/>
            <person name="Batley J."/>
            <person name="Edwards D."/>
            <person name="Nelson M.N."/>
            <person name="Wang X."/>
            <person name="Paterson A.H."/>
            <person name="King G."/>
            <person name="Bancroft I."/>
            <person name="Chalhoub B."/>
            <person name="Sharpe A.G."/>
        </authorList>
    </citation>
    <scope>NUCLEOTIDE SEQUENCE [LARGE SCALE GENOMIC DNA]</scope>
    <source>
        <strain evidence="1">cv. TO1000</strain>
    </source>
</reference>
<sequence length="127" mass="14810">MHHNRVKAPFRRLTPAEIEQWRAAGLCYRCDEKFHRNHKCPKPELTVLIMHDDGEEEVFDEEPRELFEEEEDEIEAVMAEVSINSVVSLSSSRTMKLKGELEGTEGREGKDSWLRNNKEKGIRVVIM</sequence>
<evidence type="ECO:0000313" key="1">
    <source>
        <dbReference type="EnsemblPlants" id="Bo01836s010.1"/>
    </source>
</evidence>
<dbReference type="AlphaFoldDB" id="A0A0D2ZVM0"/>